<dbReference type="InterPro" id="IPR036390">
    <property type="entry name" value="WH_DNA-bd_sf"/>
</dbReference>
<sequence length="190" mass="22760">MSKMTLDAAIIHAKELSESQLVCKDCREEHKQLAEWLEELKRNKDKECETSAREMFEELGFRKCDGVYREDETLLYEKNICDGRDVLMVRFLHGMVRVTELASYVYNIDGKLMNAIYKQMEELGWLDSERKAIYHLTQFEYDLLNENKEIHEWYFKCFDELMRLKKQGHFRDVNIEKQIGEILLNCEVIK</sequence>
<organism evidence="1 2">
    <name type="scientific">Holdemanella biformis</name>
    <dbReference type="NCBI Taxonomy" id="1735"/>
    <lineage>
        <taxon>Bacteria</taxon>
        <taxon>Bacillati</taxon>
        <taxon>Bacillota</taxon>
        <taxon>Erysipelotrichia</taxon>
        <taxon>Erysipelotrichales</taxon>
        <taxon>Erysipelotrichaceae</taxon>
        <taxon>Holdemanella</taxon>
    </lineage>
</organism>
<dbReference type="SUPFAM" id="SSF46785">
    <property type="entry name" value="Winged helix' DNA-binding domain"/>
    <property type="match status" value="1"/>
</dbReference>
<protein>
    <submittedName>
        <fullName evidence="1">Uncharacterized protein</fullName>
    </submittedName>
</protein>
<evidence type="ECO:0000313" key="1">
    <source>
        <dbReference type="EMBL" id="RHB08756.1"/>
    </source>
</evidence>
<dbReference type="Proteomes" id="UP000285288">
    <property type="component" value="Unassembled WGS sequence"/>
</dbReference>
<gene>
    <name evidence="1" type="ORF">DW907_02400</name>
</gene>
<reference evidence="1 2" key="1">
    <citation type="submission" date="2018-08" db="EMBL/GenBank/DDBJ databases">
        <title>A genome reference for cultivated species of the human gut microbiota.</title>
        <authorList>
            <person name="Zou Y."/>
            <person name="Xue W."/>
            <person name="Luo G."/>
        </authorList>
    </citation>
    <scope>NUCLEOTIDE SEQUENCE [LARGE SCALE GENOMIC DNA]</scope>
    <source>
        <strain evidence="1 2">AM42-13AC</strain>
    </source>
</reference>
<proteinExistence type="predicted"/>
<comment type="caution">
    <text evidence="1">The sequence shown here is derived from an EMBL/GenBank/DDBJ whole genome shotgun (WGS) entry which is preliminary data.</text>
</comment>
<name>A0A413UF35_9FIRM</name>
<accession>A0A413UF35</accession>
<dbReference type="AlphaFoldDB" id="A0A413UF35"/>
<dbReference type="RefSeq" id="WP_118010739.1">
    <property type="nucleotide sequence ID" value="NZ_QSGD01000005.1"/>
</dbReference>
<evidence type="ECO:0000313" key="2">
    <source>
        <dbReference type="Proteomes" id="UP000285288"/>
    </source>
</evidence>
<dbReference type="EMBL" id="QSGD01000005">
    <property type="protein sequence ID" value="RHB08756.1"/>
    <property type="molecule type" value="Genomic_DNA"/>
</dbReference>